<dbReference type="AlphaFoldDB" id="A0A286A812"/>
<gene>
    <name evidence="1" type="ORF">SAMN06297358_2796</name>
</gene>
<accession>A0A286A812</accession>
<keyword evidence="2" id="KW-1185">Reference proteome</keyword>
<reference evidence="2" key="1">
    <citation type="submission" date="2017-09" db="EMBL/GenBank/DDBJ databases">
        <authorList>
            <person name="Varghese N."/>
            <person name="Submissions S."/>
        </authorList>
    </citation>
    <scope>NUCLEOTIDE SEQUENCE [LARGE SCALE GENOMIC DNA]</scope>
    <source>
        <strain evidence="2">CGMCC 1.12803</strain>
    </source>
</reference>
<protein>
    <submittedName>
        <fullName evidence="1">Uncharacterized protein</fullName>
    </submittedName>
</protein>
<evidence type="ECO:0000313" key="2">
    <source>
        <dbReference type="Proteomes" id="UP000219281"/>
    </source>
</evidence>
<dbReference type="RefSeq" id="WP_171047914.1">
    <property type="nucleotide sequence ID" value="NZ_OCMT01000003.1"/>
</dbReference>
<dbReference type="Proteomes" id="UP000219281">
    <property type="component" value="Unassembled WGS sequence"/>
</dbReference>
<organism evidence="1 2">
    <name type="scientific">Pedobacter xixiisoli</name>
    <dbReference type="NCBI Taxonomy" id="1476464"/>
    <lineage>
        <taxon>Bacteria</taxon>
        <taxon>Pseudomonadati</taxon>
        <taxon>Bacteroidota</taxon>
        <taxon>Sphingobacteriia</taxon>
        <taxon>Sphingobacteriales</taxon>
        <taxon>Sphingobacteriaceae</taxon>
        <taxon>Pedobacter</taxon>
    </lineage>
</organism>
<evidence type="ECO:0000313" key="1">
    <source>
        <dbReference type="EMBL" id="SOD18042.1"/>
    </source>
</evidence>
<proteinExistence type="predicted"/>
<dbReference type="EMBL" id="OCMT01000003">
    <property type="protein sequence ID" value="SOD18042.1"/>
    <property type="molecule type" value="Genomic_DNA"/>
</dbReference>
<name>A0A286A812_9SPHI</name>
<sequence>MSIYLEFPLIAEYPIYGSPFKNDEQQFFSEEESLREVKEENEILQDFLLLKTV</sequence>